<keyword evidence="3" id="KW-1185">Reference proteome</keyword>
<dbReference type="PANTHER" id="PTHR48228">
    <property type="entry name" value="SUCCINYL-COA--D-CITRAMALATE COA-TRANSFERASE"/>
    <property type="match status" value="1"/>
</dbReference>
<dbReference type="SUPFAM" id="SSF89796">
    <property type="entry name" value="CoA-transferase family III (CaiB/BaiF)"/>
    <property type="match status" value="1"/>
</dbReference>
<keyword evidence="2" id="KW-0808">Transferase</keyword>
<name>A0ABV8T6H0_9GAMM</name>
<evidence type="ECO:0000313" key="2">
    <source>
        <dbReference type="EMBL" id="MFC4314583.1"/>
    </source>
</evidence>
<dbReference type="Proteomes" id="UP001595904">
    <property type="component" value="Unassembled WGS sequence"/>
</dbReference>
<organism evidence="2 3">
    <name type="scientific">Steroidobacter flavus</name>
    <dbReference type="NCBI Taxonomy" id="1842136"/>
    <lineage>
        <taxon>Bacteria</taxon>
        <taxon>Pseudomonadati</taxon>
        <taxon>Pseudomonadota</taxon>
        <taxon>Gammaproteobacteria</taxon>
        <taxon>Steroidobacterales</taxon>
        <taxon>Steroidobacteraceae</taxon>
        <taxon>Steroidobacter</taxon>
    </lineage>
</organism>
<evidence type="ECO:0000256" key="1">
    <source>
        <dbReference type="SAM" id="MobiDB-lite"/>
    </source>
</evidence>
<dbReference type="InterPro" id="IPR050509">
    <property type="entry name" value="CoA-transferase_III"/>
</dbReference>
<dbReference type="PANTHER" id="PTHR48228:SF5">
    <property type="entry name" value="ALPHA-METHYLACYL-COA RACEMASE"/>
    <property type="match status" value="1"/>
</dbReference>
<accession>A0ABV8T6H0</accession>
<sequence>MAAIAIPLASCADEAIRRLATATGSAALADLSGQTLLGERAMLAGMRISGRVSAGGGCRLFDALDDTIALNLSRVADRELLPALFETEPFDSSDDATIAALVSRCHAESLVMRGRSMGLAISAEHETRAAPSNSCDQLAERTSPSTPRVQPATGTSPSTPCIQLAQRAPSAPFISLARGCSASASRRARPRVVDFSALWAGPLASHLLWLAGADVIKVESRKRPDAMRNGDSQFYSLLNQGKSSVVVDLSDHNDRQALRALISTADIVIEASRPRALAQLGFDAMEIVATTPGLVWITITGHGATNEPAGWVGFGDDCSVAAGLSAALRVATGRTGFVGDAIGDPLTGIFAADAAWRAWESGVGGRIGIALSDVVAYCLARCREHEPEVLSQQLIDWNANVGAPFPTVARRSVGNASLFGEHTQSVLARVATC</sequence>
<dbReference type="Pfam" id="PF02515">
    <property type="entry name" value="CoA_transf_3"/>
    <property type="match status" value="1"/>
</dbReference>
<dbReference type="GO" id="GO:0016740">
    <property type="term" value="F:transferase activity"/>
    <property type="evidence" value="ECO:0007669"/>
    <property type="project" value="UniProtKB-KW"/>
</dbReference>
<dbReference type="EMBL" id="JBHSDU010000015">
    <property type="protein sequence ID" value="MFC4314583.1"/>
    <property type="molecule type" value="Genomic_DNA"/>
</dbReference>
<feature type="compositionally biased region" description="Polar residues" evidence="1">
    <location>
        <begin position="130"/>
        <end position="158"/>
    </location>
</feature>
<protein>
    <submittedName>
        <fullName evidence="2">CoA transferase</fullName>
    </submittedName>
</protein>
<dbReference type="InterPro" id="IPR003673">
    <property type="entry name" value="CoA-Trfase_fam_III"/>
</dbReference>
<evidence type="ECO:0000313" key="3">
    <source>
        <dbReference type="Proteomes" id="UP001595904"/>
    </source>
</evidence>
<comment type="caution">
    <text evidence="2">The sequence shown here is derived from an EMBL/GenBank/DDBJ whole genome shotgun (WGS) entry which is preliminary data.</text>
</comment>
<dbReference type="Gene3D" id="3.40.50.10540">
    <property type="entry name" value="Crotonobetainyl-coa:carnitine coa-transferase, domain 1"/>
    <property type="match status" value="1"/>
</dbReference>
<proteinExistence type="predicted"/>
<dbReference type="InterPro" id="IPR023606">
    <property type="entry name" value="CoA-Trfase_III_dom_1_sf"/>
</dbReference>
<gene>
    <name evidence="2" type="ORF">ACFPN2_36285</name>
</gene>
<feature type="region of interest" description="Disordered" evidence="1">
    <location>
        <begin position="126"/>
        <end position="158"/>
    </location>
</feature>
<dbReference type="RefSeq" id="WP_380605872.1">
    <property type="nucleotide sequence ID" value="NZ_JBHSDU010000015.1"/>
</dbReference>
<reference evidence="3" key="1">
    <citation type="journal article" date="2019" name="Int. J. Syst. Evol. Microbiol.">
        <title>The Global Catalogue of Microorganisms (GCM) 10K type strain sequencing project: providing services to taxonomists for standard genome sequencing and annotation.</title>
        <authorList>
            <consortium name="The Broad Institute Genomics Platform"/>
            <consortium name="The Broad Institute Genome Sequencing Center for Infectious Disease"/>
            <person name="Wu L."/>
            <person name="Ma J."/>
        </authorList>
    </citation>
    <scope>NUCLEOTIDE SEQUENCE [LARGE SCALE GENOMIC DNA]</scope>
    <source>
        <strain evidence="3">CGMCC 1.10759</strain>
    </source>
</reference>